<dbReference type="GO" id="GO:0008830">
    <property type="term" value="F:dTDP-4-dehydrorhamnose 3,5-epimerase activity"/>
    <property type="evidence" value="ECO:0007669"/>
    <property type="project" value="InterPro"/>
</dbReference>
<accession>A0A8I0LG99</accession>
<feature type="active site" description="Proton acceptor" evidence="3">
    <location>
        <position position="70"/>
    </location>
</feature>
<dbReference type="InterPro" id="IPR005913">
    <property type="entry name" value="dTDP_dehydrorham_reduct"/>
</dbReference>
<evidence type="ECO:0000256" key="1">
    <source>
        <dbReference type="ARBA" id="ARBA00010154"/>
    </source>
</evidence>
<organism evidence="7 8">
    <name type="scientific">Corynebacterium gallinarum</name>
    <dbReference type="NCBI Taxonomy" id="2762214"/>
    <lineage>
        <taxon>Bacteria</taxon>
        <taxon>Bacillati</taxon>
        <taxon>Actinomycetota</taxon>
        <taxon>Actinomycetes</taxon>
        <taxon>Mycobacteriales</taxon>
        <taxon>Corynebacteriaceae</taxon>
        <taxon>Corynebacterium</taxon>
    </lineage>
</organism>
<feature type="site" description="Participates in a stacking interaction with the thymidine ring of dTDP-4-oxo-6-deoxyglucose" evidence="4">
    <location>
        <position position="140"/>
    </location>
</feature>
<evidence type="ECO:0000256" key="2">
    <source>
        <dbReference type="ARBA" id="ARBA00010944"/>
    </source>
</evidence>
<dbReference type="Gene3D" id="3.40.50.720">
    <property type="entry name" value="NAD(P)-binding Rossmann-like Domain"/>
    <property type="match status" value="1"/>
</dbReference>
<dbReference type="CDD" id="cd05254">
    <property type="entry name" value="dTDP_HR_like_SDR_e"/>
    <property type="match status" value="1"/>
</dbReference>
<keyword evidence="5" id="KW-0560">Oxidoreductase</keyword>
<dbReference type="GO" id="GO:0019305">
    <property type="term" value="P:dTDP-rhamnose biosynthetic process"/>
    <property type="evidence" value="ECO:0007669"/>
    <property type="project" value="UniProtKB-UniPathway"/>
</dbReference>
<evidence type="ECO:0000256" key="4">
    <source>
        <dbReference type="PIRSR" id="PIRSR600888-3"/>
    </source>
</evidence>
<protein>
    <recommendedName>
        <fullName evidence="5">dTDP-4-dehydrorhamnose reductase</fullName>
        <ecNumber evidence="5">1.1.1.133</ecNumber>
    </recommendedName>
</protein>
<dbReference type="GO" id="GO:0008831">
    <property type="term" value="F:dTDP-4-dehydrorhamnose reductase activity"/>
    <property type="evidence" value="ECO:0007669"/>
    <property type="project" value="UniProtKB-EC"/>
</dbReference>
<dbReference type="EC" id="1.1.1.133" evidence="5"/>
<dbReference type="InterPro" id="IPR014710">
    <property type="entry name" value="RmlC-like_jellyroll"/>
</dbReference>
<dbReference type="Gene3D" id="3.90.25.10">
    <property type="entry name" value="UDP-galactose 4-epimerase, domain 1"/>
    <property type="match status" value="1"/>
</dbReference>
<dbReference type="Pfam" id="PF00908">
    <property type="entry name" value="dTDP_sugar_isom"/>
    <property type="match status" value="1"/>
</dbReference>
<comment type="caution">
    <text evidence="7">The sequence shown here is derived from an EMBL/GenBank/DDBJ whole genome shotgun (WGS) entry which is preliminary data.</text>
</comment>
<dbReference type="CDD" id="cd00438">
    <property type="entry name" value="cupin_RmlC"/>
    <property type="match status" value="1"/>
</dbReference>
<feature type="domain" description="RmlD-like substrate binding" evidence="6">
    <location>
        <begin position="183"/>
        <end position="452"/>
    </location>
</feature>
<reference evidence="7 8" key="1">
    <citation type="submission" date="2020-08" db="EMBL/GenBank/DDBJ databases">
        <title>A Genomic Blueprint of the Chicken Gut Microbiome.</title>
        <authorList>
            <person name="Gilroy R."/>
            <person name="Ravi A."/>
            <person name="Getino M."/>
            <person name="Pursley I."/>
            <person name="Horton D.L."/>
            <person name="Alikhan N.-F."/>
            <person name="Baker D."/>
            <person name="Gharbi K."/>
            <person name="Hall N."/>
            <person name="Watson M."/>
            <person name="Adriaenssens E.M."/>
            <person name="Foster-Nyarko E."/>
            <person name="Jarju S."/>
            <person name="Secka A."/>
            <person name="Antonio M."/>
            <person name="Oren A."/>
            <person name="Chaudhuri R."/>
            <person name="La Ragione R.M."/>
            <person name="Hildebrand F."/>
            <person name="Pallen M.J."/>
        </authorList>
    </citation>
    <scope>NUCLEOTIDE SEQUENCE [LARGE SCALE GENOMIC DNA]</scope>
    <source>
        <strain evidence="7 8">Sa1YVA5</strain>
    </source>
</reference>
<dbReference type="Proteomes" id="UP000650224">
    <property type="component" value="Unassembled WGS sequence"/>
</dbReference>
<dbReference type="InterPro" id="IPR036291">
    <property type="entry name" value="NAD(P)-bd_dom_sf"/>
</dbReference>
<gene>
    <name evidence="7" type="ORF">H9627_11805</name>
</gene>
<dbReference type="InterPro" id="IPR029903">
    <property type="entry name" value="RmlD-like-bd"/>
</dbReference>
<dbReference type="UniPathway" id="UPA00124"/>
<comment type="function">
    <text evidence="5">Catalyzes the reduction of dTDP-6-deoxy-L-lyxo-4-hexulose to yield dTDP-L-rhamnose.</text>
</comment>
<dbReference type="PANTHER" id="PTHR10491:SF4">
    <property type="entry name" value="METHIONINE ADENOSYLTRANSFERASE 2 SUBUNIT BETA"/>
    <property type="match status" value="1"/>
</dbReference>
<evidence type="ECO:0000256" key="3">
    <source>
        <dbReference type="PIRSR" id="PIRSR600888-1"/>
    </source>
</evidence>
<keyword evidence="8" id="KW-1185">Reference proteome</keyword>
<dbReference type="AlphaFoldDB" id="A0A8I0LG99"/>
<evidence type="ECO:0000256" key="5">
    <source>
        <dbReference type="RuleBase" id="RU364082"/>
    </source>
</evidence>
<dbReference type="EMBL" id="JACSPR010000009">
    <property type="protein sequence ID" value="MBD8030994.1"/>
    <property type="molecule type" value="Genomic_DNA"/>
</dbReference>
<feature type="active site" description="Proton donor" evidence="3">
    <location>
        <position position="134"/>
    </location>
</feature>
<proteinExistence type="inferred from homology"/>
<sequence length="453" mass="49430">MTSFNKELTLRDTAIEGLLIFDFPVHGDNRGWFKENWQRNKMTSMGLPDFGPVQNNMSFNATAGTTRGLHAEPWDKFVSVGTGRVFGAWCDLREGSPTFGAVVTQEITPDVGVYVPRGVANGFQALEDNTLYTYLVNDHWSPNAHYANVNLDMIDWPLPITEISDKDKNHPALIDASPLPSRKVLITGAAGQLGTALRAVFPTAEFVGREELDITGPLDRPWKQYSAIINAAAYTAVDKAEDDGRAAAWAINAQAVANLATVARENNLTLVHISSDYVFDGTANGEYTEDAPLSPLSVYGQTKAAGDIAASTAPRHYVVRTSWVIGEGNNFVRTMKSLDERGIKPSVVDDQIGRLSFTEDIAAGIKHLLDTQAPFGTYNLSNSGAPASWADIARMIFRNPEDVTGVSTAEYFVDKQGAAPRPLNSRLDLSKLSAAGFTAPDWRDRLADYLKEL</sequence>
<dbReference type="InterPro" id="IPR011051">
    <property type="entry name" value="RmlC_Cupin_sf"/>
</dbReference>
<comment type="pathway">
    <text evidence="5">Carbohydrate biosynthesis; dTDP-L-rhamnose biosynthesis.</text>
</comment>
<dbReference type="SUPFAM" id="SSF51182">
    <property type="entry name" value="RmlC-like cupins"/>
    <property type="match status" value="1"/>
</dbReference>
<evidence type="ECO:0000313" key="7">
    <source>
        <dbReference type="EMBL" id="MBD8030994.1"/>
    </source>
</evidence>
<evidence type="ECO:0000313" key="8">
    <source>
        <dbReference type="Proteomes" id="UP000650224"/>
    </source>
</evidence>
<comment type="similarity">
    <text evidence="2 5">Belongs to the dTDP-4-dehydrorhamnose reductase family.</text>
</comment>
<dbReference type="Gene3D" id="2.60.120.10">
    <property type="entry name" value="Jelly Rolls"/>
    <property type="match status" value="1"/>
</dbReference>
<name>A0A8I0LG99_9CORY</name>
<dbReference type="InterPro" id="IPR000888">
    <property type="entry name" value="RmlC-like"/>
</dbReference>
<comment type="similarity">
    <text evidence="1">Belongs to the dTDP-4-dehydrorhamnose 3,5-epimerase family.</text>
</comment>
<keyword evidence="5" id="KW-0521">NADP</keyword>
<evidence type="ECO:0000259" key="6">
    <source>
        <dbReference type="Pfam" id="PF04321"/>
    </source>
</evidence>
<dbReference type="PANTHER" id="PTHR10491">
    <property type="entry name" value="DTDP-4-DEHYDRORHAMNOSE REDUCTASE"/>
    <property type="match status" value="1"/>
</dbReference>
<dbReference type="SUPFAM" id="SSF51735">
    <property type="entry name" value="NAD(P)-binding Rossmann-fold domains"/>
    <property type="match status" value="1"/>
</dbReference>
<dbReference type="Pfam" id="PF04321">
    <property type="entry name" value="RmlD_sub_bind"/>
    <property type="match status" value="1"/>
</dbReference>
<dbReference type="RefSeq" id="WP_191734237.1">
    <property type="nucleotide sequence ID" value="NZ_JACSPR010000009.1"/>
</dbReference>